<evidence type="ECO:0000313" key="2">
    <source>
        <dbReference type="Proteomes" id="UP000000768"/>
    </source>
</evidence>
<dbReference type="Gramene" id="OQU82319">
    <property type="protein sequence ID" value="OQU82319"/>
    <property type="gene ID" value="SORBI_3006G214101"/>
</dbReference>
<keyword evidence="2" id="KW-1185">Reference proteome</keyword>
<sequence>MDDSEIHFDSDCCALGVSCKPCNNDQFWVWIKLCLPNAIWCTRNVVCFEDKRTKSPSKIIYMMCSFLDYWAGLQKPDIERQMKQGAES</sequence>
<reference evidence="2" key="2">
    <citation type="journal article" date="2018" name="Plant J.">
        <title>The Sorghum bicolor reference genome: improved assembly, gene annotations, a transcriptome atlas, and signatures of genome organization.</title>
        <authorList>
            <person name="McCormick R.F."/>
            <person name="Truong S.K."/>
            <person name="Sreedasyam A."/>
            <person name="Jenkins J."/>
            <person name="Shu S."/>
            <person name="Sims D."/>
            <person name="Kennedy M."/>
            <person name="Amirebrahimi M."/>
            <person name="Weers B.D."/>
            <person name="McKinley B."/>
            <person name="Mattison A."/>
            <person name="Morishige D.T."/>
            <person name="Grimwood J."/>
            <person name="Schmutz J."/>
            <person name="Mullet J.E."/>
        </authorList>
    </citation>
    <scope>NUCLEOTIDE SEQUENCE [LARGE SCALE GENOMIC DNA]</scope>
    <source>
        <strain evidence="2">cv. BTx623</strain>
    </source>
</reference>
<proteinExistence type="predicted"/>
<dbReference type="EMBL" id="CM000765">
    <property type="protein sequence ID" value="OQU82319.1"/>
    <property type="molecule type" value="Genomic_DNA"/>
</dbReference>
<dbReference type="Proteomes" id="UP000000768">
    <property type="component" value="Chromosome 6"/>
</dbReference>
<name>A0A1Z5RFG0_SORBI</name>
<dbReference type="InParanoid" id="A0A1Z5RFG0"/>
<accession>A0A1Z5RFG0</accession>
<protein>
    <submittedName>
        <fullName evidence="1">Uncharacterized protein</fullName>
    </submittedName>
</protein>
<reference evidence="1 2" key="1">
    <citation type="journal article" date="2009" name="Nature">
        <title>The Sorghum bicolor genome and the diversification of grasses.</title>
        <authorList>
            <person name="Paterson A.H."/>
            <person name="Bowers J.E."/>
            <person name="Bruggmann R."/>
            <person name="Dubchak I."/>
            <person name="Grimwood J."/>
            <person name="Gundlach H."/>
            <person name="Haberer G."/>
            <person name="Hellsten U."/>
            <person name="Mitros T."/>
            <person name="Poliakov A."/>
            <person name="Schmutz J."/>
            <person name="Spannagl M."/>
            <person name="Tang H."/>
            <person name="Wang X."/>
            <person name="Wicker T."/>
            <person name="Bharti A.K."/>
            <person name="Chapman J."/>
            <person name="Feltus F.A."/>
            <person name="Gowik U."/>
            <person name="Grigoriev I.V."/>
            <person name="Lyons E."/>
            <person name="Maher C.A."/>
            <person name="Martis M."/>
            <person name="Narechania A."/>
            <person name="Otillar R.P."/>
            <person name="Penning B.W."/>
            <person name="Salamov A.A."/>
            <person name="Wang Y."/>
            <person name="Zhang L."/>
            <person name="Carpita N.C."/>
            <person name="Freeling M."/>
            <person name="Gingle A.R."/>
            <person name="Hash C.T."/>
            <person name="Keller B."/>
            <person name="Klein P."/>
            <person name="Kresovich S."/>
            <person name="McCann M.C."/>
            <person name="Ming R."/>
            <person name="Peterson D.G."/>
            <person name="Mehboob-ur-Rahman"/>
            <person name="Ware D."/>
            <person name="Westhoff P."/>
            <person name="Mayer K.F."/>
            <person name="Messing J."/>
            <person name="Rokhsar D.S."/>
        </authorList>
    </citation>
    <scope>NUCLEOTIDE SEQUENCE [LARGE SCALE GENOMIC DNA]</scope>
    <source>
        <strain evidence="2">cv. BTx623</strain>
    </source>
</reference>
<dbReference type="OMA" id="NAIWCTR"/>
<dbReference type="STRING" id="4558.A0A1Z5RFG0"/>
<gene>
    <name evidence="1" type="ORF">SORBI_3006G214101</name>
</gene>
<evidence type="ECO:0000313" key="1">
    <source>
        <dbReference type="EMBL" id="OQU82319.1"/>
    </source>
</evidence>
<dbReference type="AlphaFoldDB" id="A0A1Z5RFG0"/>
<organism evidence="1 2">
    <name type="scientific">Sorghum bicolor</name>
    <name type="common">Sorghum</name>
    <name type="synonym">Sorghum vulgare</name>
    <dbReference type="NCBI Taxonomy" id="4558"/>
    <lineage>
        <taxon>Eukaryota</taxon>
        <taxon>Viridiplantae</taxon>
        <taxon>Streptophyta</taxon>
        <taxon>Embryophyta</taxon>
        <taxon>Tracheophyta</taxon>
        <taxon>Spermatophyta</taxon>
        <taxon>Magnoliopsida</taxon>
        <taxon>Liliopsida</taxon>
        <taxon>Poales</taxon>
        <taxon>Poaceae</taxon>
        <taxon>PACMAD clade</taxon>
        <taxon>Panicoideae</taxon>
        <taxon>Andropogonodae</taxon>
        <taxon>Andropogoneae</taxon>
        <taxon>Sorghinae</taxon>
        <taxon>Sorghum</taxon>
    </lineage>
</organism>